<dbReference type="AlphaFoldDB" id="A0A1Y3AMF1"/>
<feature type="non-terminal residue" evidence="2">
    <location>
        <position position="123"/>
    </location>
</feature>
<keyword evidence="1" id="KW-0175">Coiled coil</keyword>
<evidence type="ECO:0000313" key="3">
    <source>
        <dbReference type="Proteomes" id="UP000194236"/>
    </source>
</evidence>
<evidence type="ECO:0000256" key="1">
    <source>
        <dbReference type="SAM" id="Coils"/>
    </source>
</evidence>
<comment type="caution">
    <text evidence="2">The sequence shown here is derived from an EMBL/GenBank/DDBJ whole genome shotgun (WGS) entry which is preliminary data.</text>
</comment>
<reference evidence="2 3" key="1">
    <citation type="submission" date="2017-03" db="EMBL/GenBank/DDBJ databases">
        <title>Genome Survey of Euroglyphus maynei.</title>
        <authorList>
            <person name="Arlian L.G."/>
            <person name="Morgan M.S."/>
            <person name="Rider S.D."/>
        </authorList>
    </citation>
    <scope>NUCLEOTIDE SEQUENCE [LARGE SCALE GENOMIC DNA]</scope>
    <source>
        <strain evidence="2">Arlian Lab</strain>
        <tissue evidence="2">Whole body</tissue>
    </source>
</reference>
<keyword evidence="3" id="KW-1185">Reference proteome</keyword>
<proteinExistence type="predicted"/>
<feature type="coiled-coil region" evidence="1">
    <location>
        <begin position="31"/>
        <end position="72"/>
    </location>
</feature>
<accession>A0A1Y3AMF1</accession>
<protein>
    <submittedName>
        <fullName evidence="2">Uncharacterized protein</fullName>
    </submittedName>
</protein>
<organism evidence="2 3">
    <name type="scientific">Euroglyphus maynei</name>
    <name type="common">Mayne's house dust mite</name>
    <dbReference type="NCBI Taxonomy" id="6958"/>
    <lineage>
        <taxon>Eukaryota</taxon>
        <taxon>Metazoa</taxon>
        <taxon>Ecdysozoa</taxon>
        <taxon>Arthropoda</taxon>
        <taxon>Chelicerata</taxon>
        <taxon>Arachnida</taxon>
        <taxon>Acari</taxon>
        <taxon>Acariformes</taxon>
        <taxon>Sarcoptiformes</taxon>
        <taxon>Astigmata</taxon>
        <taxon>Psoroptidia</taxon>
        <taxon>Analgoidea</taxon>
        <taxon>Pyroglyphidae</taxon>
        <taxon>Pyroglyphinae</taxon>
        <taxon>Euroglyphus</taxon>
    </lineage>
</organism>
<gene>
    <name evidence="2" type="ORF">BLA29_013707</name>
</gene>
<evidence type="ECO:0000313" key="2">
    <source>
        <dbReference type="EMBL" id="OTF69610.1"/>
    </source>
</evidence>
<dbReference type="Proteomes" id="UP000194236">
    <property type="component" value="Unassembled WGS sequence"/>
</dbReference>
<name>A0A1Y3AMF1_EURMA</name>
<sequence length="123" mass="14386">MEDSSKIDKITSMLDATKIFELQNDCMAEIRQQLFDQLENFDSDLDELKEIIVKFEAKLAEAKVSIDDYKKSIDNDSLDIDLPMANIMLSVRSKLIAQLMHLVQERMARLKQNTDKLRENYRE</sequence>
<dbReference type="EMBL" id="MUJZ01069579">
    <property type="protein sequence ID" value="OTF69610.1"/>
    <property type="molecule type" value="Genomic_DNA"/>
</dbReference>